<dbReference type="Proteomes" id="UP000736787">
    <property type="component" value="Unassembled WGS sequence"/>
</dbReference>
<evidence type="ECO:0000313" key="3">
    <source>
        <dbReference type="EMBL" id="KAG2952357.1"/>
    </source>
</evidence>
<dbReference type="VEuPathDB" id="FungiDB:PC110_g6641"/>
<organism evidence="3 4">
    <name type="scientific">Phytophthora cactorum</name>
    <dbReference type="NCBI Taxonomy" id="29920"/>
    <lineage>
        <taxon>Eukaryota</taxon>
        <taxon>Sar</taxon>
        <taxon>Stramenopiles</taxon>
        <taxon>Oomycota</taxon>
        <taxon>Peronosporomycetes</taxon>
        <taxon>Peronosporales</taxon>
        <taxon>Peronosporaceae</taxon>
        <taxon>Phytophthora</taxon>
    </lineage>
</organism>
<evidence type="ECO:0000259" key="2">
    <source>
        <dbReference type="Pfam" id="PF07727"/>
    </source>
</evidence>
<dbReference type="EMBL" id="RCMK01000038">
    <property type="protein sequence ID" value="KAG2952357.1"/>
    <property type="molecule type" value="Genomic_DNA"/>
</dbReference>
<name>A0A8T1EKI4_9STRA</name>
<dbReference type="Pfam" id="PF07727">
    <property type="entry name" value="RVT_2"/>
    <property type="match status" value="1"/>
</dbReference>
<gene>
    <name evidence="3" type="ORF">PC117_g2823</name>
</gene>
<evidence type="ECO:0000256" key="1">
    <source>
        <dbReference type="SAM" id="MobiDB-lite"/>
    </source>
</evidence>
<feature type="region of interest" description="Disordered" evidence="1">
    <location>
        <begin position="1"/>
        <end position="38"/>
    </location>
</feature>
<protein>
    <recommendedName>
        <fullName evidence="2">Reverse transcriptase Ty1/copia-type domain-containing protein</fullName>
    </recommendedName>
</protein>
<accession>A0A8T1EKI4</accession>
<feature type="domain" description="Reverse transcriptase Ty1/copia-type" evidence="2">
    <location>
        <begin position="125"/>
        <end position="249"/>
    </location>
</feature>
<evidence type="ECO:0000313" key="4">
    <source>
        <dbReference type="Proteomes" id="UP000736787"/>
    </source>
</evidence>
<proteinExistence type="predicted"/>
<feature type="compositionally biased region" description="Low complexity" evidence="1">
    <location>
        <begin position="1"/>
        <end position="11"/>
    </location>
</feature>
<reference evidence="3" key="1">
    <citation type="submission" date="2018-10" db="EMBL/GenBank/DDBJ databases">
        <title>Effector identification in a new, highly contiguous assembly of the strawberry crown rot pathogen Phytophthora cactorum.</title>
        <authorList>
            <person name="Armitage A.D."/>
            <person name="Nellist C.F."/>
            <person name="Bates H."/>
            <person name="Vickerstaff R.J."/>
            <person name="Harrison R.J."/>
        </authorList>
    </citation>
    <scope>NUCLEOTIDE SEQUENCE</scope>
    <source>
        <strain evidence="3">4040</strain>
    </source>
</reference>
<comment type="caution">
    <text evidence="3">The sequence shown here is derived from an EMBL/GenBank/DDBJ whole genome shotgun (WGS) entry which is preliminary data.</text>
</comment>
<dbReference type="InterPro" id="IPR013103">
    <property type="entry name" value="RVT_2"/>
</dbReference>
<sequence length="267" mass="29961">MPSKASLALSSSDDECEDFSGNHSDEHGVIANGEPMEDISRLVGGDREAKNEAKNDPCTSFRRSTRVRRPNARLLDFELDIPASLVIQAVNELLEPTSVAEALSAPDAKQWIEALETEYKEQIRNHVWDLVDRPAGVKVLKNKWVFVRKRNAQGEVCRYRARITIKGCQQELGVNFWETYAPVSKAESVRFILLLALFLGLLCRQVDFVIAFLNGPLDDVDIYMEQPDYFDDGTGRVCKLQQSLYGFETSAAHLVPNAGQISTEVRL</sequence>
<dbReference type="AlphaFoldDB" id="A0A8T1EKI4"/>